<keyword evidence="2" id="KW-1185">Reference proteome</keyword>
<dbReference type="RefSeq" id="WP_261500220.1">
    <property type="nucleotide sequence ID" value="NZ_JAODYH010000004.1"/>
</dbReference>
<evidence type="ECO:0008006" key="3">
    <source>
        <dbReference type="Google" id="ProtNLM"/>
    </source>
</evidence>
<evidence type="ECO:0000313" key="2">
    <source>
        <dbReference type="Proteomes" id="UP001525968"/>
    </source>
</evidence>
<evidence type="ECO:0000313" key="1">
    <source>
        <dbReference type="EMBL" id="MCT9811050.1"/>
    </source>
</evidence>
<organism evidence="1 2">
    <name type="scientific">Acidovorax bellezanensis</name>
    <dbReference type="NCBI Taxonomy" id="2976702"/>
    <lineage>
        <taxon>Bacteria</taxon>
        <taxon>Pseudomonadati</taxon>
        <taxon>Pseudomonadota</taxon>
        <taxon>Betaproteobacteria</taxon>
        <taxon>Burkholderiales</taxon>
        <taxon>Comamonadaceae</taxon>
        <taxon>Acidovorax</taxon>
    </lineage>
</organism>
<name>A0ABT2PKN8_9BURK</name>
<gene>
    <name evidence="1" type="ORF">N0K08_10430</name>
</gene>
<reference evidence="1 2" key="1">
    <citation type="submission" date="2022-09" db="EMBL/GenBank/DDBJ databases">
        <title>Draft genome of isolate Be4.</title>
        <authorList>
            <person name="Sanchez-Castro I."/>
            <person name="Martinez-Rodriguez P."/>
            <person name="Descostes M."/>
            <person name="Merroun M."/>
        </authorList>
    </citation>
    <scope>NUCLEOTIDE SEQUENCE [LARGE SCALE GENOMIC DNA]</scope>
    <source>
        <strain evidence="1 2">Be4</strain>
    </source>
</reference>
<proteinExistence type="predicted"/>
<protein>
    <recommendedName>
        <fullName evidence="3">Secreted protein</fullName>
    </recommendedName>
</protein>
<dbReference type="EMBL" id="JAODYH010000004">
    <property type="protein sequence ID" value="MCT9811050.1"/>
    <property type="molecule type" value="Genomic_DNA"/>
</dbReference>
<dbReference type="Proteomes" id="UP001525968">
    <property type="component" value="Unassembled WGS sequence"/>
</dbReference>
<accession>A0ABT2PKN8</accession>
<sequence>MSWLHALRAGLVPSALAVQSPDGQREHNTLLQKRLSLRSSKASSPLSETPGVVAFPGRRNFSVRLQRSGIAMLLLCHDLPEFGVHGV</sequence>
<comment type="caution">
    <text evidence="1">The sequence shown here is derived from an EMBL/GenBank/DDBJ whole genome shotgun (WGS) entry which is preliminary data.</text>
</comment>